<evidence type="ECO:0008006" key="3">
    <source>
        <dbReference type="Google" id="ProtNLM"/>
    </source>
</evidence>
<dbReference type="AlphaFoldDB" id="A0A2W4C629"/>
<dbReference type="InterPro" id="IPR027612">
    <property type="entry name" value="Put_MTase_LIC12133"/>
</dbReference>
<dbReference type="NCBIfam" id="TIGR04325">
    <property type="entry name" value="MTase_LIC12133"/>
    <property type="match status" value="1"/>
</dbReference>
<dbReference type="OrthoDB" id="118271at2"/>
<evidence type="ECO:0000313" key="1">
    <source>
        <dbReference type="EMBL" id="PZM09099.1"/>
    </source>
</evidence>
<protein>
    <recommendedName>
        <fullName evidence="3">Methyltransferase, TIGR04325 family</fullName>
    </recommendedName>
</protein>
<dbReference type="RefSeq" id="WP_111163251.1">
    <property type="nucleotide sequence ID" value="NZ_PCDP01000061.1"/>
</dbReference>
<dbReference type="EMBL" id="PCDP01000061">
    <property type="protein sequence ID" value="PZM09099.1"/>
    <property type="molecule type" value="Genomic_DNA"/>
</dbReference>
<evidence type="ECO:0000313" key="2">
    <source>
        <dbReference type="Proteomes" id="UP000248925"/>
    </source>
</evidence>
<organism evidence="1 2">
    <name type="scientific">Rhizobium tubonense</name>
    <dbReference type="NCBI Taxonomy" id="484088"/>
    <lineage>
        <taxon>Bacteria</taxon>
        <taxon>Pseudomonadati</taxon>
        <taxon>Pseudomonadota</taxon>
        <taxon>Alphaproteobacteria</taxon>
        <taxon>Hyphomicrobiales</taxon>
        <taxon>Rhizobiaceae</taxon>
        <taxon>Rhizobium/Agrobacterium group</taxon>
        <taxon>Rhizobium</taxon>
    </lineage>
</organism>
<keyword evidence="2" id="KW-1185">Reference proteome</keyword>
<dbReference type="Proteomes" id="UP000248925">
    <property type="component" value="Unassembled WGS sequence"/>
</dbReference>
<proteinExistence type="predicted"/>
<accession>A0A2W4C629</accession>
<sequence length="266" mass="30627">MLGLIHHFIHHLSLLSLPIANAWRYHYVFPKSLATCRGIYDTWREAKTASESKHPLRKTTDIVTFRAPKGVRIHPLRERDYPILVHMQRLLRPDTKILNLGGSLAKEYCSYRELIQIPDGVEWRICEVPEVVAEGQKMLEQGDYPGLSFTTEIDGEADLFLSCGALQYLEPTLPELLQTLDRLPSDVFISRVPMQSRVDRYYTVQNIGSKAVPYRIENEDRFIAEMGELGYRLVDGWRDTRKLIVPYHSHGTVEGYLGFYFARSGS</sequence>
<name>A0A2W4C629_9HYPH</name>
<comment type="caution">
    <text evidence="1">The sequence shown here is derived from an EMBL/GenBank/DDBJ whole genome shotgun (WGS) entry which is preliminary data.</text>
</comment>
<reference evidence="1 2" key="1">
    <citation type="journal article" date="2018" name="Sci. Rep.">
        <title>Rhizobium tumorigenes sp. nov., a novel plant tumorigenic bacterium isolated from cane gall tumors on thornless blackberry.</title>
        <authorList>
            <person name="Kuzmanovi N."/>
            <person name="Smalla K."/>
            <person name="Gronow S."/>
            <person name="PuBawska J."/>
        </authorList>
    </citation>
    <scope>NUCLEOTIDE SEQUENCE [LARGE SCALE GENOMIC DNA]</scope>
    <source>
        <strain evidence="1 2">CCBAU 85046</strain>
    </source>
</reference>
<gene>
    <name evidence="1" type="ORF">CPY51_26600</name>
</gene>